<dbReference type="Pfam" id="PF00512">
    <property type="entry name" value="HisKA"/>
    <property type="match status" value="1"/>
</dbReference>
<keyword evidence="14" id="KW-0175">Coiled coil</keyword>
<reference evidence="18 19" key="1">
    <citation type="submission" date="2020-04" db="EMBL/GenBank/DDBJ databases">
        <title>Molecular characterization of pseudomonads from Agaricus bisporus reveal novel blotch 2 pathogens in Western Europe.</title>
        <authorList>
            <person name="Taparia T."/>
            <person name="Krijger M."/>
            <person name="Haynes E."/>
            <person name="Elpinstone J.G."/>
            <person name="Noble R."/>
            <person name="Van Der Wolf J."/>
        </authorList>
    </citation>
    <scope>NUCLEOTIDE SEQUENCE [LARGE SCALE GENOMIC DNA]</scope>
    <source>
        <strain evidence="18 19">P7765</strain>
    </source>
</reference>
<dbReference type="GO" id="GO:0016020">
    <property type="term" value="C:membrane"/>
    <property type="evidence" value="ECO:0007669"/>
    <property type="project" value="UniProtKB-SubCell"/>
</dbReference>
<sequence>MLAQRKGRETGSGLMDIKFTNRLSYKQARLTVLVGFILGTLLSLIQIGIDYASEDASINREVQALLQISHNPASRIAYNIDSELALELTRGLLQSPAVFRARLIDNNETVLADVERVRLQDSYRPLSDFLFGEQRQFQERLFLTHMPEEYLGTLYLDVDTFAFGSRFLDRAGVTLLNGFARSLVLTGILLALFYMMLTKPLVKVIGALSGRDPRHPGQTRLDCPPGHELDEIGVLVKVANQQLVSMATEIQQRRTAENRLTQYLNELEDIVSARTEELKASNSRLSQSNQELEQARQRALDMAQARAAFLANMSHEIRTPLNGMLGMIALALDSPLESEQRQQLSIAHDSGKVLVELLNDILDLSKFDAGQLELERIPFDLGAMVEDTANLLSQNAAQSVELTCLIASDLPSSVLGDPTRVRQVVSNLLSNALKFTRFGRVDVCLTTIVGGVRLAVRDTGIGIAEDAQARIFQPFTQAGAGITRQYGGTGLGLALTRNLCKAMQGHLHIRSEPGLGSCFSAELPLTTHTEAIAPAPLEGRVVALSNAASGLGELLQDVLPRWGLSYSRHDSAQALAGATIDLLITDDLDHLFQLRPALTAPILLVTAYGNFLSPEQAAQLAPLHQLARPLARNALYQTLRRTLQGHAPEHPLAIPALTATDGRARILLVEDNPVNQLVAKGMLAKLGCLVQVATQGVEALEWLEQEDFDLVLMDCNMPVMDGYEASRRIRQSGRWPELPIVALTANAMPEERERCRAAGMNDYLAKPFRREELLALIDHWVPLSG</sequence>
<feature type="transmembrane region" description="Helical" evidence="15">
    <location>
        <begin position="30"/>
        <end position="49"/>
    </location>
</feature>
<dbReference type="InterPro" id="IPR004358">
    <property type="entry name" value="Sig_transdc_His_kin-like_C"/>
</dbReference>
<feature type="domain" description="Response regulatory" evidence="17">
    <location>
        <begin position="665"/>
        <end position="781"/>
    </location>
</feature>
<dbReference type="SMART" id="SM00387">
    <property type="entry name" value="HATPase_c"/>
    <property type="match status" value="1"/>
</dbReference>
<evidence type="ECO:0000256" key="14">
    <source>
        <dbReference type="SAM" id="Coils"/>
    </source>
</evidence>
<dbReference type="PROSITE" id="PS50109">
    <property type="entry name" value="HIS_KIN"/>
    <property type="match status" value="1"/>
</dbReference>
<evidence type="ECO:0000256" key="15">
    <source>
        <dbReference type="SAM" id="Phobius"/>
    </source>
</evidence>
<proteinExistence type="predicted"/>
<evidence type="ECO:0000256" key="1">
    <source>
        <dbReference type="ARBA" id="ARBA00000085"/>
    </source>
</evidence>
<keyword evidence="4 13" id="KW-0597">Phosphoprotein</keyword>
<dbReference type="EMBL" id="JACARV010000036">
    <property type="protein sequence ID" value="NWC81492.1"/>
    <property type="molecule type" value="Genomic_DNA"/>
</dbReference>
<feature type="modified residue" description="4-aspartylphosphate" evidence="13">
    <location>
        <position position="714"/>
    </location>
</feature>
<evidence type="ECO:0000259" key="17">
    <source>
        <dbReference type="PROSITE" id="PS50110"/>
    </source>
</evidence>
<dbReference type="SUPFAM" id="SSF52172">
    <property type="entry name" value="CheY-like"/>
    <property type="match status" value="2"/>
</dbReference>
<dbReference type="Proteomes" id="UP000542695">
    <property type="component" value="Unassembled WGS sequence"/>
</dbReference>
<gene>
    <name evidence="18" type="ORF">HX798_14510</name>
</gene>
<feature type="coiled-coil region" evidence="14">
    <location>
        <begin position="246"/>
        <end position="305"/>
    </location>
</feature>
<evidence type="ECO:0000256" key="2">
    <source>
        <dbReference type="ARBA" id="ARBA00004370"/>
    </source>
</evidence>
<keyword evidence="10 15" id="KW-1133">Transmembrane helix</keyword>
<dbReference type="InterPro" id="IPR011006">
    <property type="entry name" value="CheY-like_superfamily"/>
</dbReference>
<dbReference type="SMART" id="SM00448">
    <property type="entry name" value="REC"/>
    <property type="match status" value="1"/>
</dbReference>
<keyword evidence="5" id="KW-0808">Transferase</keyword>
<keyword evidence="11" id="KW-0902">Two-component regulatory system</keyword>
<accession>A0A7Y7ZBT3</accession>
<comment type="subcellular location">
    <subcellularLocation>
        <location evidence="2">Membrane</location>
    </subcellularLocation>
</comment>
<name>A0A7Y7ZBT3_PSEPU</name>
<keyword evidence="8" id="KW-0418">Kinase</keyword>
<evidence type="ECO:0000256" key="13">
    <source>
        <dbReference type="PROSITE-ProRule" id="PRU00169"/>
    </source>
</evidence>
<dbReference type="RefSeq" id="WP_177010592.1">
    <property type="nucleotide sequence ID" value="NZ_JACARV010000036.1"/>
</dbReference>
<evidence type="ECO:0000256" key="9">
    <source>
        <dbReference type="ARBA" id="ARBA00022840"/>
    </source>
</evidence>
<comment type="catalytic activity">
    <reaction evidence="1">
        <text>ATP + protein L-histidine = ADP + protein N-phospho-L-histidine.</text>
        <dbReference type="EC" id="2.7.13.3"/>
    </reaction>
</comment>
<dbReference type="InterPro" id="IPR036097">
    <property type="entry name" value="HisK_dim/P_sf"/>
</dbReference>
<keyword evidence="12 15" id="KW-0472">Membrane</keyword>
<dbReference type="CDD" id="cd00082">
    <property type="entry name" value="HisKA"/>
    <property type="match status" value="1"/>
</dbReference>
<dbReference type="InterPro" id="IPR005467">
    <property type="entry name" value="His_kinase_dom"/>
</dbReference>
<feature type="domain" description="Histidine kinase" evidence="16">
    <location>
        <begin position="312"/>
        <end position="527"/>
    </location>
</feature>
<comment type="caution">
    <text evidence="18">The sequence shown here is derived from an EMBL/GenBank/DDBJ whole genome shotgun (WGS) entry which is preliminary data.</text>
</comment>
<evidence type="ECO:0000256" key="12">
    <source>
        <dbReference type="ARBA" id="ARBA00023136"/>
    </source>
</evidence>
<evidence type="ECO:0000256" key="7">
    <source>
        <dbReference type="ARBA" id="ARBA00022741"/>
    </source>
</evidence>
<dbReference type="FunFam" id="1.10.287.130:FF:000004">
    <property type="entry name" value="Ethylene receptor 1"/>
    <property type="match status" value="1"/>
</dbReference>
<dbReference type="CDD" id="cd17546">
    <property type="entry name" value="REC_hyHK_CKI1_RcsC-like"/>
    <property type="match status" value="1"/>
</dbReference>
<keyword evidence="6 15" id="KW-0812">Transmembrane</keyword>
<evidence type="ECO:0000313" key="18">
    <source>
        <dbReference type="EMBL" id="NWC81492.1"/>
    </source>
</evidence>
<dbReference type="PRINTS" id="PR00344">
    <property type="entry name" value="BCTRLSENSOR"/>
</dbReference>
<dbReference type="Pfam" id="PF00072">
    <property type="entry name" value="Response_reg"/>
    <property type="match status" value="1"/>
</dbReference>
<dbReference type="InterPro" id="IPR036890">
    <property type="entry name" value="HATPase_C_sf"/>
</dbReference>
<evidence type="ECO:0000256" key="4">
    <source>
        <dbReference type="ARBA" id="ARBA00022553"/>
    </source>
</evidence>
<dbReference type="PANTHER" id="PTHR45339:SF1">
    <property type="entry name" value="HYBRID SIGNAL TRANSDUCTION HISTIDINE KINASE J"/>
    <property type="match status" value="1"/>
</dbReference>
<dbReference type="Gene3D" id="3.40.50.2300">
    <property type="match status" value="1"/>
</dbReference>
<dbReference type="InterPro" id="IPR003661">
    <property type="entry name" value="HisK_dim/P_dom"/>
</dbReference>
<protein>
    <recommendedName>
        <fullName evidence="3">histidine kinase</fullName>
        <ecNumber evidence="3">2.7.13.3</ecNumber>
    </recommendedName>
</protein>
<evidence type="ECO:0000256" key="6">
    <source>
        <dbReference type="ARBA" id="ARBA00022692"/>
    </source>
</evidence>
<keyword evidence="9" id="KW-0067">ATP-binding</keyword>
<dbReference type="Gene3D" id="1.10.287.130">
    <property type="match status" value="1"/>
</dbReference>
<evidence type="ECO:0000313" key="19">
    <source>
        <dbReference type="Proteomes" id="UP000542695"/>
    </source>
</evidence>
<evidence type="ECO:0000256" key="3">
    <source>
        <dbReference type="ARBA" id="ARBA00012438"/>
    </source>
</evidence>
<dbReference type="EC" id="2.7.13.3" evidence="3"/>
<dbReference type="InterPro" id="IPR003594">
    <property type="entry name" value="HATPase_dom"/>
</dbReference>
<dbReference type="FunFam" id="3.30.565.10:FF:000078">
    <property type="entry name" value="Two-component sensor histidine kinase"/>
    <property type="match status" value="1"/>
</dbReference>
<dbReference type="InterPro" id="IPR001789">
    <property type="entry name" value="Sig_transdc_resp-reg_receiver"/>
</dbReference>
<evidence type="ECO:0000256" key="11">
    <source>
        <dbReference type="ARBA" id="ARBA00023012"/>
    </source>
</evidence>
<evidence type="ECO:0000259" key="16">
    <source>
        <dbReference type="PROSITE" id="PS50109"/>
    </source>
</evidence>
<dbReference type="GO" id="GO:0005524">
    <property type="term" value="F:ATP binding"/>
    <property type="evidence" value="ECO:0007669"/>
    <property type="project" value="UniProtKB-KW"/>
</dbReference>
<evidence type="ECO:0000256" key="8">
    <source>
        <dbReference type="ARBA" id="ARBA00022777"/>
    </source>
</evidence>
<dbReference type="CDD" id="cd16922">
    <property type="entry name" value="HATPase_EvgS-ArcB-TorS-like"/>
    <property type="match status" value="1"/>
</dbReference>
<dbReference type="Gene3D" id="3.30.565.10">
    <property type="entry name" value="Histidine kinase-like ATPase, C-terminal domain"/>
    <property type="match status" value="1"/>
</dbReference>
<dbReference type="SUPFAM" id="SSF55874">
    <property type="entry name" value="ATPase domain of HSP90 chaperone/DNA topoisomerase II/histidine kinase"/>
    <property type="match status" value="1"/>
</dbReference>
<dbReference type="Pfam" id="PF02518">
    <property type="entry name" value="HATPase_c"/>
    <property type="match status" value="1"/>
</dbReference>
<evidence type="ECO:0000256" key="10">
    <source>
        <dbReference type="ARBA" id="ARBA00022989"/>
    </source>
</evidence>
<dbReference type="SUPFAM" id="SSF47384">
    <property type="entry name" value="Homodimeric domain of signal transducing histidine kinase"/>
    <property type="match status" value="1"/>
</dbReference>
<dbReference type="GO" id="GO:0000155">
    <property type="term" value="F:phosphorelay sensor kinase activity"/>
    <property type="evidence" value="ECO:0007669"/>
    <property type="project" value="InterPro"/>
</dbReference>
<evidence type="ECO:0000256" key="5">
    <source>
        <dbReference type="ARBA" id="ARBA00022679"/>
    </source>
</evidence>
<dbReference type="PANTHER" id="PTHR45339">
    <property type="entry name" value="HYBRID SIGNAL TRANSDUCTION HISTIDINE KINASE J"/>
    <property type="match status" value="1"/>
</dbReference>
<dbReference type="SMART" id="SM00388">
    <property type="entry name" value="HisKA"/>
    <property type="match status" value="1"/>
</dbReference>
<organism evidence="18 19">
    <name type="scientific">Pseudomonas putida</name>
    <name type="common">Arthrobacter siderocapsulatus</name>
    <dbReference type="NCBI Taxonomy" id="303"/>
    <lineage>
        <taxon>Bacteria</taxon>
        <taxon>Pseudomonadati</taxon>
        <taxon>Pseudomonadota</taxon>
        <taxon>Gammaproteobacteria</taxon>
        <taxon>Pseudomonadales</taxon>
        <taxon>Pseudomonadaceae</taxon>
        <taxon>Pseudomonas</taxon>
    </lineage>
</organism>
<keyword evidence="7" id="KW-0547">Nucleotide-binding</keyword>
<dbReference type="PROSITE" id="PS50110">
    <property type="entry name" value="RESPONSE_REGULATORY"/>
    <property type="match status" value="1"/>
</dbReference>
<dbReference type="AlphaFoldDB" id="A0A7Y7ZBT3"/>